<evidence type="ECO:0008006" key="9">
    <source>
        <dbReference type="Google" id="ProtNLM"/>
    </source>
</evidence>
<keyword evidence="5 6" id="KW-0472">Membrane</keyword>
<feature type="transmembrane region" description="Helical" evidence="6">
    <location>
        <begin position="162"/>
        <end position="185"/>
    </location>
</feature>
<reference evidence="7" key="2">
    <citation type="submission" date="2020-09" db="EMBL/GenBank/DDBJ databases">
        <authorList>
            <person name="Sun Q."/>
            <person name="Ohkuma M."/>
        </authorList>
    </citation>
    <scope>NUCLEOTIDE SEQUENCE</scope>
    <source>
        <strain evidence="7">JCM 14719</strain>
    </source>
</reference>
<evidence type="ECO:0000256" key="3">
    <source>
        <dbReference type="ARBA" id="ARBA00022692"/>
    </source>
</evidence>
<accession>A0A8J3B7E2</accession>
<keyword evidence="4 6" id="KW-1133">Transmembrane helix</keyword>
<dbReference type="EMBL" id="BMOF01000004">
    <property type="protein sequence ID" value="GGJ93414.1"/>
    <property type="molecule type" value="Genomic_DNA"/>
</dbReference>
<keyword evidence="3 6" id="KW-0812">Transmembrane</keyword>
<keyword evidence="2" id="KW-1003">Cell membrane</keyword>
<feature type="transmembrane region" description="Helical" evidence="6">
    <location>
        <begin position="29"/>
        <end position="47"/>
    </location>
</feature>
<protein>
    <recommendedName>
        <fullName evidence="9">YitT family protein</fullName>
    </recommendedName>
</protein>
<evidence type="ECO:0000256" key="4">
    <source>
        <dbReference type="ARBA" id="ARBA00022989"/>
    </source>
</evidence>
<dbReference type="Proteomes" id="UP000637720">
    <property type="component" value="Unassembled WGS sequence"/>
</dbReference>
<organism evidence="7 8">
    <name type="scientific">Calditerricola satsumensis</name>
    <dbReference type="NCBI Taxonomy" id="373054"/>
    <lineage>
        <taxon>Bacteria</taxon>
        <taxon>Bacillati</taxon>
        <taxon>Bacillota</taxon>
        <taxon>Bacilli</taxon>
        <taxon>Bacillales</taxon>
        <taxon>Bacillaceae</taxon>
        <taxon>Calditerricola</taxon>
    </lineage>
</organism>
<name>A0A8J3B7E2_9BACI</name>
<reference evidence="7" key="1">
    <citation type="journal article" date="2014" name="Int. J. Syst. Evol. Microbiol.">
        <title>Complete genome sequence of Corynebacterium casei LMG S-19264T (=DSM 44701T), isolated from a smear-ripened cheese.</title>
        <authorList>
            <consortium name="US DOE Joint Genome Institute (JGI-PGF)"/>
            <person name="Walter F."/>
            <person name="Albersmeier A."/>
            <person name="Kalinowski J."/>
            <person name="Ruckert C."/>
        </authorList>
    </citation>
    <scope>NUCLEOTIDE SEQUENCE</scope>
    <source>
        <strain evidence="7">JCM 14719</strain>
    </source>
</reference>
<dbReference type="GO" id="GO:0005886">
    <property type="term" value="C:plasma membrane"/>
    <property type="evidence" value="ECO:0007669"/>
    <property type="project" value="UniProtKB-SubCell"/>
</dbReference>
<sequence>MGVAFRTNVSPRVPEWMVEPPAPSRWSRYAALVGGSAVLAVGVNLFLAPHELLDGGVLGLALIAHYLWGWDIGRSVVLFSLPIYLFAGVFSRTYVWHAFQGMFVSALAIDLTSALRGWGHFPPVESACLGGLLVGMGIGWMLRHATSTGGTDLLAQVLTRALPVNVGVAIFFFDAFILLCGALTVGLHNAALSFLTIGAIGVTTSVCTRGIRP</sequence>
<evidence type="ECO:0000256" key="5">
    <source>
        <dbReference type="ARBA" id="ARBA00023136"/>
    </source>
</evidence>
<dbReference type="Pfam" id="PF02588">
    <property type="entry name" value="YitT_membrane"/>
    <property type="match status" value="1"/>
</dbReference>
<evidence type="ECO:0000313" key="7">
    <source>
        <dbReference type="EMBL" id="GGJ93414.1"/>
    </source>
</evidence>
<dbReference type="PANTHER" id="PTHR33545">
    <property type="entry name" value="UPF0750 MEMBRANE PROTEIN YITT-RELATED"/>
    <property type="match status" value="1"/>
</dbReference>
<dbReference type="AlphaFoldDB" id="A0A8J3B7E2"/>
<evidence type="ECO:0000313" key="8">
    <source>
        <dbReference type="Proteomes" id="UP000637720"/>
    </source>
</evidence>
<evidence type="ECO:0000256" key="6">
    <source>
        <dbReference type="SAM" id="Phobius"/>
    </source>
</evidence>
<feature type="transmembrane region" description="Helical" evidence="6">
    <location>
        <begin position="67"/>
        <end position="87"/>
    </location>
</feature>
<keyword evidence="8" id="KW-1185">Reference proteome</keyword>
<feature type="transmembrane region" description="Helical" evidence="6">
    <location>
        <begin position="191"/>
        <end position="211"/>
    </location>
</feature>
<evidence type="ECO:0000256" key="2">
    <source>
        <dbReference type="ARBA" id="ARBA00022475"/>
    </source>
</evidence>
<comment type="subcellular location">
    <subcellularLocation>
        <location evidence="1">Cell membrane</location>
        <topology evidence="1">Multi-pass membrane protein</topology>
    </subcellularLocation>
</comment>
<feature type="transmembrane region" description="Helical" evidence="6">
    <location>
        <begin position="121"/>
        <end position="142"/>
    </location>
</feature>
<dbReference type="InterPro" id="IPR051461">
    <property type="entry name" value="UPF0750_membrane"/>
</dbReference>
<gene>
    <name evidence="7" type="ORF">GCM10007043_03930</name>
</gene>
<dbReference type="PANTHER" id="PTHR33545:SF5">
    <property type="entry name" value="UPF0750 MEMBRANE PROTEIN YITT"/>
    <property type="match status" value="1"/>
</dbReference>
<dbReference type="InterPro" id="IPR003740">
    <property type="entry name" value="YitT"/>
</dbReference>
<proteinExistence type="predicted"/>
<comment type="caution">
    <text evidence="7">The sequence shown here is derived from an EMBL/GenBank/DDBJ whole genome shotgun (WGS) entry which is preliminary data.</text>
</comment>
<dbReference type="RefSeq" id="WP_083462820.1">
    <property type="nucleotide sequence ID" value="NZ_BMOF01000004.1"/>
</dbReference>
<evidence type="ECO:0000256" key="1">
    <source>
        <dbReference type="ARBA" id="ARBA00004651"/>
    </source>
</evidence>